<feature type="transmembrane region" description="Helical" evidence="16">
    <location>
        <begin position="42"/>
        <end position="66"/>
    </location>
</feature>
<dbReference type="eggNOG" id="COG1622">
    <property type="taxonomic scope" value="Bacteria"/>
</dbReference>
<dbReference type="GO" id="GO:0005507">
    <property type="term" value="F:copper ion binding"/>
    <property type="evidence" value="ECO:0007669"/>
    <property type="project" value="InterPro"/>
</dbReference>
<feature type="domain" description="Cytochrome oxidase subunit II copper A binding" evidence="17">
    <location>
        <begin position="132"/>
        <end position="244"/>
    </location>
</feature>
<dbReference type="SUPFAM" id="SSF81464">
    <property type="entry name" value="Cytochrome c oxidase subunit II-like, transmembrane region"/>
    <property type="match status" value="1"/>
</dbReference>
<dbReference type="Pfam" id="PF00116">
    <property type="entry name" value="COX2"/>
    <property type="match status" value="1"/>
</dbReference>
<dbReference type="PANTHER" id="PTHR22888">
    <property type="entry name" value="CYTOCHROME C OXIDASE, SUBUNIT II"/>
    <property type="match status" value="1"/>
</dbReference>
<dbReference type="InterPro" id="IPR008972">
    <property type="entry name" value="Cupredoxin"/>
</dbReference>
<keyword evidence="6 15" id="KW-0679">Respiratory chain</keyword>
<dbReference type="GO" id="GO:0042597">
    <property type="term" value="C:periplasmic space"/>
    <property type="evidence" value="ECO:0007669"/>
    <property type="project" value="UniProtKB-SubCell"/>
</dbReference>
<keyword evidence="8" id="KW-0732">Signal</keyword>
<evidence type="ECO:0000256" key="1">
    <source>
        <dbReference type="ARBA" id="ARBA00004418"/>
    </source>
</evidence>
<evidence type="ECO:0000256" key="16">
    <source>
        <dbReference type="SAM" id="Phobius"/>
    </source>
</evidence>
<feature type="transmembrane region" description="Helical" evidence="16">
    <location>
        <begin position="87"/>
        <end position="108"/>
    </location>
</feature>
<dbReference type="GO" id="GO:0005886">
    <property type="term" value="C:plasma membrane"/>
    <property type="evidence" value="ECO:0007669"/>
    <property type="project" value="UniProtKB-SubCell"/>
</dbReference>
<evidence type="ECO:0000256" key="3">
    <source>
        <dbReference type="ARBA" id="ARBA00007866"/>
    </source>
</evidence>
<dbReference type="PANTHER" id="PTHR22888:SF18">
    <property type="entry name" value="CYTOCHROME BO(3) UBIQUINOL OXIDASE SUBUNIT 2"/>
    <property type="match status" value="1"/>
</dbReference>
<dbReference type="Gene3D" id="2.60.40.420">
    <property type="entry name" value="Cupredoxins - blue copper proteins"/>
    <property type="match status" value="1"/>
</dbReference>
<dbReference type="InterPro" id="IPR011759">
    <property type="entry name" value="Cyt_c_oxidase_su2_TM_dom"/>
</dbReference>
<keyword evidence="7 16" id="KW-0812">Transmembrane</keyword>
<evidence type="ECO:0000256" key="11">
    <source>
        <dbReference type="ARBA" id="ARBA00023002"/>
    </source>
</evidence>
<reference evidence="20" key="1">
    <citation type="submission" date="2010-03" db="EMBL/GenBank/DDBJ databases">
        <title>Complete sequence of Mobiluncus curtisii ATCC 43063.</title>
        <authorList>
            <person name="Muzny D."/>
            <person name="Qin X."/>
            <person name="Deng J."/>
            <person name="Jiang H."/>
            <person name="Liu Y."/>
            <person name="Qu J."/>
            <person name="Song X.-Z."/>
            <person name="Zhang L."/>
            <person name="Thornton R."/>
            <person name="Coyle M."/>
            <person name="Francisco L."/>
            <person name="Jackson L."/>
            <person name="Javaid M."/>
            <person name="Korchina V."/>
            <person name="Kovar C."/>
            <person name="Mata R."/>
            <person name="Mathew T."/>
            <person name="Ngo R."/>
            <person name="Nguyen L."/>
            <person name="Nguyen N."/>
            <person name="Okwuonu G."/>
            <person name="Ongeri F."/>
            <person name="Pham C."/>
            <person name="Simmons D."/>
            <person name="Wilczek-Boney K."/>
            <person name="Hale W."/>
            <person name="Jakkamsetti A."/>
            <person name="Pham P."/>
            <person name="Ruth R."/>
            <person name="San Lucas F."/>
            <person name="Warren J."/>
            <person name="Zhang J."/>
            <person name="Zhao Z."/>
            <person name="Zhou C."/>
            <person name="Zhu D."/>
            <person name="Lee S."/>
            <person name="Bess C."/>
            <person name="Blankenburg K."/>
            <person name="Forbes L."/>
            <person name="Fu Q."/>
            <person name="Gubbala S."/>
            <person name="Hirani K."/>
            <person name="Jayaseelan J.C."/>
            <person name="Lara F."/>
            <person name="Munidasa M."/>
            <person name="Palculict T."/>
            <person name="Patil S."/>
            <person name="Pu L.-L."/>
            <person name="Saada N."/>
            <person name="Tang L."/>
            <person name="Weissenberger G."/>
            <person name="Zhu Y."/>
            <person name="Hemphill L."/>
            <person name="Shang Y."/>
            <person name="Youmans B."/>
            <person name="Ayvaz T."/>
            <person name="Ross M."/>
            <person name="Santibanez J."/>
            <person name="Aqrawi P."/>
            <person name="Gross S."/>
            <person name="Joshi V."/>
            <person name="Fowler G."/>
            <person name="Nazareth L."/>
            <person name="Reid J."/>
            <person name="Worley K."/>
            <person name="Petrosino J."/>
            <person name="Highlander S."/>
            <person name="Gibbs R."/>
            <person name="Gibbs R."/>
        </authorList>
    </citation>
    <scope>NUCLEOTIDE SEQUENCE [LARGE SCALE GENOMIC DNA]</scope>
    <source>
        <strain evidence="20">ATCC 43553</strain>
    </source>
</reference>
<evidence type="ECO:0000313" key="20">
    <source>
        <dbReference type="Proteomes" id="UP000004510"/>
    </source>
</evidence>
<evidence type="ECO:0000313" key="19">
    <source>
        <dbReference type="EMBL" id="EFF73320.1"/>
    </source>
</evidence>
<proteinExistence type="inferred from homology"/>
<keyword evidence="4 15" id="KW-0813">Transport</keyword>
<dbReference type="AlphaFoldDB" id="D4XIF2"/>
<dbReference type="InterPro" id="IPR036257">
    <property type="entry name" value="Cyt_c_oxidase_su2_TM_sf"/>
</dbReference>
<keyword evidence="12 15" id="KW-0472">Membrane</keyword>
<dbReference type="CDD" id="cd04212">
    <property type="entry name" value="CuRO_UO_II"/>
    <property type="match status" value="1"/>
</dbReference>
<gene>
    <name evidence="19" type="primary">cyoA</name>
    <name evidence="19" type="ORF">HMPREF0004_5249</name>
</gene>
<dbReference type="GO" id="GO:0004129">
    <property type="term" value="F:cytochrome-c oxidase activity"/>
    <property type="evidence" value="ECO:0007669"/>
    <property type="project" value="UniProtKB-UniRule"/>
</dbReference>
<dbReference type="EMBL" id="ADMS01000120">
    <property type="protein sequence ID" value="EFF73320.1"/>
    <property type="molecule type" value="Genomic_DNA"/>
</dbReference>
<dbReference type="Pfam" id="PF06481">
    <property type="entry name" value="COX_ARM"/>
    <property type="match status" value="1"/>
</dbReference>
<evidence type="ECO:0000256" key="8">
    <source>
        <dbReference type="ARBA" id="ARBA00022729"/>
    </source>
</evidence>
<keyword evidence="5 15" id="KW-1003">Cell membrane</keyword>
<dbReference type="HOGENOM" id="CLU_036876_0_0_4"/>
<organism evidence="19 20">
    <name type="scientific">Achromobacter piechaudii ATCC 43553</name>
    <dbReference type="NCBI Taxonomy" id="742159"/>
    <lineage>
        <taxon>Bacteria</taxon>
        <taxon>Pseudomonadati</taxon>
        <taxon>Pseudomonadota</taxon>
        <taxon>Betaproteobacteria</taxon>
        <taxon>Burkholderiales</taxon>
        <taxon>Alcaligenaceae</taxon>
        <taxon>Achromobacter</taxon>
    </lineage>
</organism>
<accession>D4XIF2</accession>
<comment type="subcellular location">
    <subcellularLocation>
        <location evidence="2">Cell membrane</location>
        <topology evidence="2">Multi-pass membrane protein</topology>
    </subcellularLocation>
    <subcellularLocation>
        <location evidence="1">Periplasm</location>
    </subcellularLocation>
</comment>
<comment type="caution">
    <text evidence="19">The sequence shown here is derived from an EMBL/GenBank/DDBJ whole genome shotgun (WGS) entry which is preliminary data.</text>
</comment>
<dbReference type="GO" id="GO:0042773">
    <property type="term" value="P:ATP synthesis coupled electron transport"/>
    <property type="evidence" value="ECO:0007669"/>
    <property type="project" value="TreeGrafter"/>
</dbReference>
<dbReference type="InterPro" id="IPR034227">
    <property type="entry name" value="CuRO_UO_II"/>
</dbReference>
<dbReference type="PROSITE" id="PS50999">
    <property type="entry name" value="COX2_TM"/>
    <property type="match status" value="1"/>
</dbReference>
<dbReference type="GO" id="GO:0016682">
    <property type="term" value="F:oxidoreductase activity, acting on diphenols and related substances as donors, oxygen as acceptor"/>
    <property type="evidence" value="ECO:0007669"/>
    <property type="project" value="InterPro"/>
</dbReference>
<dbReference type="NCBIfam" id="TIGR01433">
    <property type="entry name" value="CyoA"/>
    <property type="match status" value="1"/>
</dbReference>
<evidence type="ECO:0000259" key="18">
    <source>
        <dbReference type="PROSITE" id="PS50999"/>
    </source>
</evidence>
<sequence>MAMPSFPRLRGLILFAALPLLAGCNAVLLSPSGDVAVQQRNLIIISTGLMLLIIVPVIFLTLLFAWRYRASNKEAHYDPEWNHSTMLELLIWAAPLLIIIALGALTWVSTHQLDPYRPLARLSEGREVPPDTKPLVVEVVALDWKWLFLYPEQGIASVNEMAAPVDRPIQFKITSSSVMNSFFVPALAGQIYAMPGMQTTLHAVINHPGEYEGLSANYSGSGFSGMRFKFHGLDHQGFDKWVADTRASGQRLSRDAYLKLEQPSERNPVQHYASVAPGLFDAIVNRCVEGNRMCMKDAMAIDAQGGMGIPGALNVTTMDAQTRERLGLTGTPARKYVGSMCTSTEGLVL</sequence>
<protein>
    <recommendedName>
        <fullName evidence="15">Ubiquinol oxidase subunit 2</fullName>
    </recommendedName>
</protein>
<evidence type="ECO:0000256" key="7">
    <source>
        <dbReference type="ARBA" id="ARBA00022692"/>
    </source>
</evidence>
<dbReference type="InterPro" id="IPR045187">
    <property type="entry name" value="CcO_II"/>
</dbReference>
<keyword evidence="13" id="KW-0564">Palmitate</keyword>
<evidence type="ECO:0000256" key="2">
    <source>
        <dbReference type="ARBA" id="ARBA00004651"/>
    </source>
</evidence>
<keyword evidence="11 15" id="KW-0560">Oxidoreductase</keyword>
<evidence type="ECO:0000256" key="6">
    <source>
        <dbReference type="ARBA" id="ARBA00022660"/>
    </source>
</evidence>
<dbReference type="PATRIC" id="fig|742159.3.peg.731"/>
<dbReference type="SUPFAM" id="SSF49503">
    <property type="entry name" value="Cupredoxins"/>
    <property type="match status" value="1"/>
</dbReference>
<evidence type="ECO:0000256" key="15">
    <source>
        <dbReference type="PIRNR" id="PIRNR000292"/>
    </source>
</evidence>
<dbReference type="GO" id="GO:0009486">
    <property type="term" value="F:cytochrome bo3 ubiquinol oxidase activity"/>
    <property type="evidence" value="ECO:0007669"/>
    <property type="project" value="InterPro"/>
</dbReference>
<evidence type="ECO:0000256" key="14">
    <source>
        <dbReference type="ARBA" id="ARBA00023288"/>
    </source>
</evidence>
<keyword evidence="9 15" id="KW-0249">Electron transport</keyword>
<evidence type="ECO:0000256" key="5">
    <source>
        <dbReference type="ARBA" id="ARBA00022475"/>
    </source>
</evidence>
<evidence type="ECO:0000256" key="10">
    <source>
        <dbReference type="ARBA" id="ARBA00022989"/>
    </source>
</evidence>
<feature type="domain" description="Cytochrome oxidase subunit II transmembrane region profile" evidence="18">
    <location>
        <begin position="20"/>
        <end position="117"/>
    </location>
</feature>
<evidence type="ECO:0000256" key="13">
    <source>
        <dbReference type="ARBA" id="ARBA00023139"/>
    </source>
</evidence>
<keyword evidence="14" id="KW-0449">Lipoprotein</keyword>
<dbReference type="PROSITE" id="PS50857">
    <property type="entry name" value="COX2_CUA"/>
    <property type="match status" value="1"/>
</dbReference>
<dbReference type="InterPro" id="IPR010514">
    <property type="entry name" value="COX_ARM"/>
</dbReference>
<dbReference type="PIRSF" id="PIRSF000292">
    <property type="entry name" value="Ubi_od_II"/>
    <property type="match status" value="1"/>
</dbReference>
<dbReference type="InterPro" id="IPR006333">
    <property type="entry name" value="Cyt_o_ubiquinol_oxidase_su2"/>
</dbReference>
<comment type="similarity">
    <text evidence="3 15">Belongs to the cytochrome c oxidase subunit 2 family.</text>
</comment>
<dbReference type="InterPro" id="IPR002429">
    <property type="entry name" value="CcO_II-like_C"/>
</dbReference>
<dbReference type="Proteomes" id="UP000004510">
    <property type="component" value="Unassembled WGS sequence"/>
</dbReference>
<evidence type="ECO:0000256" key="12">
    <source>
        <dbReference type="ARBA" id="ARBA00023136"/>
    </source>
</evidence>
<evidence type="ECO:0000256" key="4">
    <source>
        <dbReference type="ARBA" id="ARBA00022448"/>
    </source>
</evidence>
<evidence type="ECO:0000256" key="9">
    <source>
        <dbReference type="ARBA" id="ARBA00022982"/>
    </source>
</evidence>
<dbReference type="Gene3D" id="1.10.287.90">
    <property type="match status" value="1"/>
</dbReference>
<keyword evidence="10 16" id="KW-1133">Transmembrane helix</keyword>
<name>D4XIF2_9BURK</name>
<evidence type="ECO:0000259" key="17">
    <source>
        <dbReference type="PROSITE" id="PS50857"/>
    </source>
</evidence>